<gene>
    <name evidence="1" type="ORF">HMEPL2_39380</name>
</gene>
<accession>A0A6F8XIF7</accession>
<dbReference type="AlphaFoldDB" id="A0A6F8XIF7"/>
<dbReference type="Proteomes" id="UP000501053">
    <property type="component" value="Chromosome"/>
</dbReference>
<keyword evidence="2" id="KW-1185">Reference proteome</keyword>
<name>A0A6F8XIF7_9GAMM</name>
<reference evidence="1 2" key="1">
    <citation type="submission" date="2020-03" db="EMBL/GenBank/DDBJ databases">
        <title>Complete Genome Sequence of Halomonas meridiana strain Eplume2, isolated from hydrothermal-plume in the north east Pacific Ocean.</title>
        <authorList>
            <person name="Kurihara Y."/>
            <person name="Kawai S."/>
            <person name="Sakai A."/>
            <person name="Galipon J."/>
            <person name="Arakawa K."/>
        </authorList>
    </citation>
    <scope>NUCLEOTIDE SEQUENCE [LARGE SCALE GENOMIC DNA]</scope>
    <source>
        <strain evidence="1 2">Eplume2</strain>
    </source>
</reference>
<evidence type="ECO:0000313" key="2">
    <source>
        <dbReference type="Proteomes" id="UP000501053"/>
    </source>
</evidence>
<dbReference type="EMBL" id="AP022869">
    <property type="protein sequence ID" value="BCB73587.1"/>
    <property type="molecule type" value="Genomic_DNA"/>
</dbReference>
<evidence type="ECO:0000313" key="1">
    <source>
        <dbReference type="EMBL" id="BCB73587.1"/>
    </source>
</evidence>
<organism evidence="1 2">
    <name type="scientific">Vreelandella aquamarina</name>
    <dbReference type="NCBI Taxonomy" id="77097"/>
    <lineage>
        <taxon>Bacteria</taxon>
        <taxon>Pseudomonadati</taxon>
        <taxon>Pseudomonadota</taxon>
        <taxon>Gammaproteobacteria</taxon>
        <taxon>Oceanospirillales</taxon>
        <taxon>Halomonadaceae</taxon>
        <taxon>Vreelandella</taxon>
    </lineage>
</organism>
<sequence>MPLVIVGTALDLAGFQLQLWLSAIQCLDLRFFVNRQHQRVIRRIQVQANDIENLLSKVWIVAYTLSDKHLPEKGKLSGAALYHNSRHGAR</sequence>
<protein>
    <submittedName>
        <fullName evidence="1">Uncharacterized protein</fullName>
    </submittedName>
</protein>
<proteinExistence type="predicted"/>